<feature type="transmembrane region" description="Helical" evidence="1">
    <location>
        <begin position="115"/>
        <end position="137"/>
    </location>
</feature>
<protein>
    <submittedName>
        <fullName evidence="2">ABC transporter permease</fullName>
    </submittedName>
</protein>
<organism evidence="2 3">
    <name type="scientific">Terrilactibacillus laevilacticus</name>
    <dbReference type="NCBI Taxonomy" id="1380157"/>
    <lineage>
        <taxon>Bacteria</taxon>
        <taxon>Bacillati</taxon>
        <taxon>Bacillota</taxon>
        <taxon>Bacilli</taxon>
        <taxon>Bacillales</taxon>
        <taxon>Bacillaceae</taxon>
        <taxon>Terrilactibacillus</taxon>
    </lineage>
</organism>
<dbReference type="Proteomes" id="UP001597458">
    <property type="component" value="Unassembled WGS sequence"/>
</dbReference>
<dbReference type="PANTHER" id="PTHR37305">
    <property type="entry name" value="INTEGRAL MEMBRANE PROTEIN-RELATED"/>
    <property type="match status" value="1"/>
</dbReference>
<evidence type="ECO:0000313" key="3">
    <source>
        <dbReference type="Proteomes" id="UP001597458"/>
    </source>
</evidence>
<gene>
    <name evidence="2" type="ORF">ACFSTF_03895</name>
</gene>
<feature type="transmembrane region" description="Helical" evidence="1">
    <location>
        <begin position="211"/>
        <end position="232"/>
    </location>
</feature>
<reference evidence="3" key="1">
    <citation type="journal article" date="2019" name="Int. J. Syst. Evol. Microbiol.">
        <title>The Global Catalogue of Microorganisms (GCM) 10K type strain sequencing project: providing services to taxonomists for standard genome sequencing and annotation.</title>
        <authorList>
            <consortium name="The Broad Institute Genomics Platform"/>
            <consortium name="The Broad Institute Genome Sequencing Center for Infectious Disease"/>
            <person name="Wu L."/>
            <person name="Ma J."/>
        </authorList>
    </citation>
    <scope>NUCLEOTIDE SEQUENCE [LARGE SCALE GENOMIC DNA]</scope>
    <source>
        <strain evidence="3">TISTR 2241</strain>
    </source>
</reference>
<keyword evidence="1" id="KW-0472">Membrane</keyword>
<dbReference type="RefSeq" id="WP_141189878.1">
    <property type="nucleotide sequence ID" value="NZ_JBHUMR010000007.1"/>
</dbReference>
<keyword evidence="1" id="KW-0812">Transmembrane</keyword>
<name>A0ABW5PNM1_9BACI</name>
<evidence type="ECO:0000313" key="2">
    <source>
        <dbReference type="EMBL" id="MFD2616458.1"/>
    </source>
</evidence>
<feature type="transmembrane region" description="Helical" evidence="1">
    <location>
        <begin position="158"/>
        <end position="183"/>
    </location>
</feature>
<comment type="caution">
    <text evidence="2">The sequence shown here is derived from an EMBL/GenBank/DDBJ whole genome shotgun (WGS) entry which is preliminary data.</text>
</comment>
<proteinExistence type="predicted"/>
<sequence>MLKFFNLIQNENMKIYRKGSTKVMILILLTLVVTVGLIFKFGTKDKPITSEWKQELIAENQQYQKQVEQSNSGPEKKYYQKEIAKNEYRIDHNVKPVSGKNIWNFTNEMTGMTQLIIIFTIIVVSTSISSEFTWGTIKLLLIRPVSRTTILLAKYVSSLIYSIFMILLLFAFSWFIGGILFGFGGADILNLQYVNGHVQEINWVLYEFKQYGLLCVQLIVMVTLAASIASIFRNSSLAIGLSIFLTMAGSIIIQFLSQFEWVKYVLFVNMDLNQYIDGIPFREDMTMGFSLSVLAVYYLIFAIFGWLFFTKRDVAS</sequence>
<keyword evidence="1" id="KW-1133">Transmembrane helix</keyword>
<dbReference type="Pfam" id="PF12679">
    <property type="entry name" value="ABC2_membrane_2"/>
    <property type="match status" value="1"/>
</dbReference>
<feature type="transmembrane region" description="Helical" evidence="1">
    <location>
        <begin position="23"/>
        <end position="42"/>
    </location>
</feature>
<feature type="transmembrane region" description="Helical" evidence="1">
    <location>
        <begin position="289"/>
        <end position="309"/>
    </location>
</feature>
<evidence type="ECO:0000256" key="1">
    <source>
        <dbReference type="SAM" id="Phobius"/>
    </source>
</evidence>
<dbReference type="EMBL" id="JBHUMR010000007">
    <property type="protein sequence ID" value="MFD2616458.1"/>
    <property type="molecule type" value="Genomic_DNA"/>
</dbReference>
<keyword evidence="3" id="KW-1185">Reference proteome</keyword>
<feature type="transmembrane region" description="Helical" evidence="1">
    <location>
        <begin position="239"/>
        <end position="257"/>
    </location>
</feature>
<dbReference type="PANTHER" id="PTHR37305:SF1">
    <property type="entry name" value="MEMBRANE PROTEIN"/>
    <property type="match status" value="1"/>
</dbReference>
<accession>A0ABW5PNM1</accession>